<evidence type="ECO:0000256" key="11">
    <source>
        <dbReference type="ARBA" id="ARBA00023237"/>
    </source>
</evidence>
<feature type="chain" id="PRO_5045093905" evidence="15">
    <location>
        <begin position="23"/>
        <end position="1151"/>
    </location>
</feature>
<dbReference type="InterPro" id="IPR008969">
    <property type="entry name" value="CarboxyPept-like_regulatory"/>
</dbReference>
<evidence type="ECO:0000256" key="2">
    <source>
        <dbReference type="ARBA" id="ARBA00022448"/>
    </source>
</evidence>
<dbReference type="InterPro" id="IPR023997">
    <property type="entry name" value="TonB-dep_OMP_SusC/RagA_CS"/>
</dbReference>
<dbReference type="PANTHER" id="PTHR30069">
    <property type="entry name" value="TONB-DEPENDENT OUTER MEMBRANE RECEPTOR"/>
    <property type="match status" value="1"/>
</dbReference>
<dbReference type="Gene3D" id="3.55.50.30">
    <property type="match status" value="1"/>
</dbReference>
<evidence type="ECO:0000256" key="13">
    <source>
        <dbReference type="RuleBase" id="RU003357"/>
    </source>
</evidence>
<evidence type="ECO:0000256" key="14">
    <source>
        <dbReference type="SAM" id="Coils"/>
    </source>
</evidence>
<evidence type="ECO:0000259" key="16">
    <source>
        <dbReference type="Pfam" id="PF00593"/>
    </source>
</evidence>
<organism evidence="19 20">
    <name type="scientific">Flectobacillus roseus</name>
    <dbReference type="NCBI Taxonomy" id="502259"/>
    <lineage>
        <taxon>Bacteria</taxon>
        <taxon>Pseudomonadati</taxon>
        <taxon>Bacteroidota</taxon>
        <taxon>Cytophagia</taxon>
        <taxon>Cytophagales</taxon>
        <taxon>Flectobacillaceae</taxon>
        <taxon>Flectobacillus</taxon>
    </lineage>
</organism>
<evidence type="ECO:0000259" key="18">
    <source>
        <dbReference type="Pfam" id="PF07715"/>
    </source>
</evidence>
<keyword evidence="3 12" id="KW-1134">Transmembrane beta strand</keyword>
<keyword evidence="4" id="KW-0406">Ion transport</keyword>
<feature type="domain" description="TonB-dependent receptor plug" evidence="18">
    <location>
        <begin position="221"/>
        <end position="345"/>
    </location>
</feature>
<dbReference type="Gene3D" id="2.170.130.10">
    <property type="entry name" value="TonB-dependent receptor, plug domain"/>
    <property type="match status" value="1"/>
</dbReference>
<comment type="caution">
    <text evidence="19">The sequence shown here is derived from an EMBL/GenBank/DDBJ whole genome shotgun (WGS) entry which is preliminary data.</text>
</comment>
<dbReference type="Pfam" id="PF00593">
    <property type="entry name" value="TonB_dep_Rec_b-barrel"/>
    <property type="match status" value="1"/>
</dbReference>
<dbReference type="PANTHER" id="PTHR30069:SF29">
    <property type="entry name" value="HEMOGLOBIN AND HEMOGLOBIN-HAPTOGLOBIN-BINDING PROTEIN 1-RELATED"/>
    <property type="match status" value="1"/>
</dbReference>
<dbReference type="InterPro" id="IPR023996">
    <property type="entry name" value="TonB-dep_OMP_SusC/RagA"/>
</dbReference>
<evidence type="ECO:0000256" key="8">
    <source>
        <dbReference type="ARBA" id="ARBA00023077"/>
    </source>
</evidence>
<dbReference type="NCBIfam" id="TIGR04057">
    <property type="entry name" value="SusC_RagA_signa"/>
    <property type="match status" value="1"/>
</dbReference>
<feature type="signal peptide" evidence="15">
    <location>
        <begin position="1"/>
        <end position="22"/>
    </location>
</feature>
<evidence type="ECO:0000256" key="15">
    <source>
        <dbReference type="SAM" id="SignalP"/>
    </source>
</evidence>
<dbReference type="InterPro" id="IPR011662">
    <property type="entry name" value="Secretin/TonB_short_N"/>
</dbReference>
<comment type="similarity">
    <text evidence="12 13">Belongs to the TonB-dependent receptor family.</text>
</comment>
<dbReference type="Gene3D" id="2.40.170.20">
    <property type="entry name" value="TonB-dependent receptor, beta-barrel domain"/>
    <property type="match status" value="1"/>
</dbReference>
<feature type="coiled-coil region" evidence="14">
    <location>
        <begin position="35"/>
        <end position="62"/>
    </location>
</feature>
<keyword evidence="2 12" id="KW-0813">Transport</keyword>
<keyword evidence="5 12" id="KW-0812">Transmembrane</keyword>
<dbReference type="Pfam" id="PF07660">
    <property type="entry name" value="STN"/>
    <property type="match status" value="1"/>
</dbReference>
<dbReference type="Pfam" id="PF13715">
    <property type="entry name" value="CarbopepD_reg_2"/>
    <property type="match status" value="1"/>
</dbReference>
<dbReference type="Proteomes" id="UP001236507">
    <property type="component" value="Unassembled WGS sequence"/>
</dbReference>
<evidence type="ECO:0000256" key="5">
    <source>
        <dbReference type="ARBA" id="ARBA00022692"/>
    </source>
</evidence>
<dbReference type="InterPro" id="IPR037066">
    <property type="entry name" value="Plug_dom_sf"/>
</dbReference>
<keyword evidence="7" id="KW-0408">Iron</keyword>
<feature type="domain" description="TonB-dependent receptor-like beta-barrel" evidence="16">
    <location>
        <begin position="539"/>
        <end position="900"/>
    </location>
</feature>
<evidence type="ECO:0000256" key="6">
    <source>
        <dbReference type="ARBA" id="ARBA00022729"/>
    </source>
</evidence>
<dbReference type="InterPro" id="IPR039426">
    <property type="entry name" value="TonB-dep_rcpt-like"/>
</dbReference>
<sequence length="1151" mass="127106">MQKKRFSLIIRRIISVPTLSLALGFGVCHVQVSQAQEVLNNKVSVQAQNQSLENVLSQIEKQTGVRFVYAGSLISEKDKVTFSAQNQNLKQVLNGIFSNRNIDFSFSGNNQIVLKASPKSQDHTSVSGKITDAQTGDALPGVNVSVKGTSKGATSDANGNFKISISDKDAVLLFSFVGFSSQEVPIKGRNHLNVQLSEDNKYLNEVVVTALGIKREEKALGYSTQKLDGSAVTDAPSNNFMNALSGKVAGLNLTKTDGPMGSSRVTLRGESILDFNSPGALIVVDGEPINTSFQGVGHGAYLGGDSPIDFGSALTDIDPNNIESINVLKGPAASALYGSRAGNGAIIITTKSASKDKKGLGVSFNSYVSVDQVNRWPDYQYQYGQGTAGQNYYSYGTTSDGAGTQSTSSAWGPKFDGQLFYQYDSPRDANGAFTERTPWKPYTDNRKNFFEQGVTLSNNISITNVKDKSNTRLSLSQMKNNWILPNTGYERISLGFSNNSQISAKLSTSAKVNYYNKFSDNLPSTGYNNQSIMYFIAFQNPNVNLDWYQPYWLPGKEGLEQNHPFSSLIDNPYLIVYEMLNKSSRHNVTGTMSATYNILKGLDLTVRTGLDMGYEFRSQQRPKNTQKFQAGMYRQQNVFNLESNSDFLLKYKLPLEKTWQVTTSFGGNVLKQSQKFTNQLADRLVIPGVYNLANSEQLPLTQSDRAEKRINSLYGFVNLGYKDFAFLDVTGRNDWSSTLPKQNNSFFYPSATLSLVLSQMTNMPNWISYGKIRGAYASVGYDARLGTYNLEKIYNSGTFPGELESPNVIANPNLKPQRNNSFEAGTEWRFFKNRLSLDATVYEQTTIDQILYAPVEYASGYSSSLINMGKVVNKGVELTLNGNPVKNYAGFSWDVTVNWSMNRNKVLELNNETGSVILAKYVGSRVTVEAREGQPLGTIYGLGFKRSPEGQIVFDKDGYPVLTDQFVNLGNTNPDWRGSISNNFKYKNWSLSVLLDIRQGGRIFSLTNSILGEQGKNTATLAGRYDGIIGEGVTFNADGQYVPNTTKATNIVTYYNKWYGRDNVEANTFDASFVKLREARLAYTIPAKILRKTFLRTASIGIYGRDLFVWSTFPAFDPETSTLDNATITPGLEVGQFPSTRTMGANLTISF</sequence>
<dbReference type="InterPro" id="IPR000531">
    <property type="entry name" value="Beta-barrel_TonB"/>
</dbReference>
<keyword evidence="6 15" id="KW-0732">Signal</keyword>
<keyword evidence="8 13" id="KW-0798">TonB box</keyword>
<evidence type="ECO:0000256" key="10">
    <source>
        <dbReference type="ARBA" id="ARBA00023170"/>
    </source>
</evidence>
<keyword evidence="10" id="KW-0675">Receptor</keyword>
<keyword evidence="4" id="KW-0410">Iron transport</keyword>
<feature type="domain" description="Secretin/TonB short N-terminal" evidence="17">
    <location>
        <begin position="66"/>
        <end position="116"/>
    </location>
</feature>
<evidence type="ECO:0000259" key="17">
    <source>
        <dbReference type="Pfam" id="PF07660"/>
    </source>
</evidence>
<keyword evidence="14" id="KW-0175">Coiled coil</keyword>
<dbReference type="RefSeq" id="WP_283346643.1">
    <property type="nucleotide sequence ID" value="NZ_JASHIF010000028.1"/>
</dbReference>
<evidence type="ECO:0000256" key="1">
    <source>
        <dbReference type="ARBA" id="ARBA00004571"/>
    </source>
</evidence>
<dbReference type="InterPro" id="IPR012910">
    <property type="entry name" value="Plug_dom"/>
</dbReference>
<keyword evidence="20" id="KW-1185">Reference proteome</keyword>
<dbReference type="PROSITE" id="PS52016">
    <property type="entry name" value="TONB_DEPENDENT_REC_3"/>
    <property type="match status" value="1"/>
</dbReference>
<gene>
    <name evidence="19" type="ORF">QM524_24350</name>
</gene>
<proteinExistence type="inferred from homology"/>
<dbReference type="InterPro" id="IPR036942">
    <property type="entry name" value="Beta-barrel_TonB_sf"/>
</dbReference>
<dbReference type="Gene3D" id="2.60.40.1120">
    <property type="entry name" value="Carboxypeptidase-like, regulatory domain"/>
    <property type="match status" value="1"/>
</dbReference>
<evidence type="ECO:0000256" key="12">
    <source>
        <dbReference type="PROSITE-ProRule" id="PRU01360"/>
    </source>
</evidence>
<evidence type="ECO:0000313" key="20">
    <source>
        <dbReference type="Proteomes" id="UP001236507"/>
    </source>
</evidence>
<evidence type="ECO:0000313" key="19">
    <source>
        <dbReference type="EMBL" id="MDI9862377.1"/>
    </source>
</evidence>
<evidence type="ECO:0000256" key="7">
    <source>
        <dbReference type="ARBA" id="ARBA00023004"/>
    </source>
</evidence>
<dbReference type="NCBIfam" id="TIGR04056">
    <property type="entry name" value="OMP_RagA_SusC"/>
    <property type="match status" value="1"/>
</dbReference>
<keyword evidence="11 12" id="KW-0998">Cell outer membrane</keyword>
<dbReference type="Pfam" id="PF07715">
    <property type="entry name" value="Plug"/>
    <property type="match status" value="1"/>
</dbReference>
<reference evidence="19 20" key="1">
    <citation type="submission" date="2023-05" db="EMBL/GenBank/DDBJ databases">
        <title>Novel species of genus Flectobacillus isolated from stream in China.</title>
        <authorList>
            <person name="Lu H."/>
        </authorList>
    </citation>
    <scope>NUCLEOTIDE SEQUENCE [LARGE SCALE GENOMIC DNA]</scope>
    <source>
        <strain evidence="19 20">KCTC 42575</strain>
    </source>
</reference>
<name>A0ABT6YG30_9BACT</name>
<keyword evidence="9 12" id="KW-0472">Membrane</keyword>
<dbReference type="SUPFAM" id="SSF56935">
    <property type="entry name" value="Porins"/>
    <property type="match status" value="1"/>
</dbReference>
<dbReference type="EMBL" id="JASHIF010000028">
    <property type="protein sequence ID" value="MDI9862377.1"/>
    <property type="molecule type" value="Genomic_DNA"/>
</dbReference>
<accession>A0ABT6YG30</accession>
<evidence type="ECO:0000256" key="3">
    <source>
        <dbReference type="ARBA" id="ARBA00022452"/>
    </source>
</evidence>
<protein>
    <submittedName>
        <fullName evidence="19">SusC/RagA family TonB-linked outer membrane protein</fullName>
    </submittedName>
</protein>
<evidence type="ECO:0000256" key="4">
    <source>
        <dbReference type="ARBA" id="ARBA00022496"/>
    </source>
</evidence>
<comment type="subcellular location">
    <subcellularLocation>
        <location evidence="1 12">Cell outer membrane</location>
        <topology evidence="1 12">Multi-pass membrane protein</topology>
    </subcellularLocation>
</comment>
<evidence type="ECO:0000256" key="9">
    <source>
        <dbReference type="ARBA" id="ARBA00023136"/>
    </source>
</evidence>
<dbReference type="SUPFAM" id="SSF49464">
    <property type="entry name" value="Carboxypeptidase regulatory domain-like"/>
    <property type="match status" value="1"/>
</dbReference>